<feature type="region of interest" description="Disordered" evidence="1">
    <location>
        <begin position="179"/>
        <end position="200"/>
    </location>
</feature>
<gene>
    <name evidence="3" type="ORF">MMA15_02605</name>
</gene>
<accession>A0ABS9SST8</accession>
<organism evidence="3 4">
    <name type="scientific">Streptomyces marispadix</name>
    <dbReference type="NCBI Taxonomy" id="2922868"/>
    <lineage>
        <taxon>Bacteria</taxon>
        <taxon>Bacillati</taxon>
        <taxon>Actinomycetota</taxon>
        <taxon>Actinomycetes</taxon>
        <taxon>Kitasatosporales</taxon>
        <taxon>Streptomycetaceae</taxon>
        <taxon>Streptomyces</taxon>
    </lineage>
</organism>
<sequence length="200" mass="20566">MPSATRSPRRAALALRGWSPRRWTGAAAAAVGTALLVGLPTAVVPSPLFSRAVPVQWWSYPTLALTAVLGGVVLATYMRDPKTHASGPDAAAPPAREPGTPEPGTPVPEAGRRLGSVGGVLSFVAVGCPVCNKLVLLLLGTSGALSYWAPLQPFVAVASVLLLSEAALRRLSTMDACPVPQEDETETIEASAGTSQRPGP</sequence>
<reference evidence="3" key="2">
    <citation type="journal article" date="2023" name="Int. J. Syst. Evol. Microbiol.">
        <title>Streptomyces marispadix sp. nov., isolated from marine beach sediment of the Northern Coast of Portugal.</title>
        <authorList>
            <person name="dos Santos J.D.N."/>
            <person name="Vitorino I.R."/>
            <person name="Kallscheuer N."/>
            <person name="Srivastava A."/>
            <person name="Krautwurst S."/>
            <person name="Marz M."/>
            <person name="Jogler C."/>
            <person name="Lobo Da Cunha A."/>
            <person name="Catita J."/>
            <person name="Goncalves H."/>
            <person name="Gonzalez I."/>
            <person name="Reyes F."/>
            <person name="Lage O.M."/>
        </authorList>
    </citation>
    <scope>NUCLEOTIDE SEQUENCE</scope>
    <source>
        <strain evidence="3">M600PL45_2</strain>
    </source>
</reference>
<protein>
    <recommendedName>
        <fullName evidence="5">Integral membrane protein</fullName>
    </recommendedName>
</protein>
<keyword evidence="2" id="KW-0472">Membrane</keyword>
<feature type="transmembrane region" description="Helical" evidence="2">
    <location>
        <begin position="120"/>
        <end position="139"/>
    </location>
</feature>
<dbReference type="RefSeq" id="WP_241057304.1">
    <property type="nucleotide sequence ID" value="NZ_JAKWJU010000002.1"/>
</dbReference>
<dbReference type="EMBL" id="JAKWJU010000002">
    <property type="protein sequence ID" value="MCH6159345.1"/>
    <property type="molecule type" value="Genomic_DNA"/>
</dbReference>
<comment type="caution">
    <text evidence="3">The sequence shown here is derived from an EMBL/GenBank/DDBJ whole genome shotgun (WGS) entry which is preliminary data.</text>
</comment>
<reference evidence="3" key="1">
    <citation type="submission" date="2022-03" db="EMBL/GenBank/DDBJ databases">
        <authorList>
            <person name="Santos J.D.N."/>
            <person name="Kallscheuer N."/>
            <person name="Jogler C."/>
            <person name="Lage O.M."/>
        </authorList>
    </citation>
    <scope>NUCLEOTIDE SEQUENCE</scope>
    <source>
        <strain evidence="3">M600PL45_2</strain>
    </source>
</reference>
<dbReference type="Proteomes" id="UP001166784">
    <property type="component" value="Unassembled WGS sequence"/>
</dbReference>
<evidence type="ECO:0000256" key="2">
    <source>
        <dbReference type="SAM" id="Phobius"/>
    </source>
</evidence>
<evidence type="ECO:0000313" key="3">
    <source>
        <dbReference type="EMBL" id="MCH6159345.1"/>
    </source>
</evidence>
<keyword evidence="2" id="KW-1133">Transmembrane helix</keyword>
<feature type="transmembrane region" description="Helical" evidence="2">
    <location>
        <begin position="145"/>
        <end position="164"/>
    </location>
</feature>
<evidence type="ECO:0008006" key="5">
    <source>
        <dbReference type="Google" id="ProtNLM"/>
    </source>
</evidence>
<feature type="region of interest" description="Disordered" evidence="1">
    <location>
        <begin position="83"/>
        <end position="111"/>
    </location>
</feature>
<name>A0ABS9SST8_9ACTN</name>
<keyword evidence="2" id="KW-0812">Transmembrane</keyword>
<keyword evidence="4" id="KW-1185">Reference proteome</keyword>
<evidence type="ECO:0000313" key="4">
    <source>
        <dbReference type="Proteomes" id="UP001166784"/>
    </source>
</evidence>
<proteinExistence type="predicted"/>
<feature type="transmembrane region" description="Helical" evidence="2">
    <location>
        <begin position="55"/>
        <end position="77"/>
    </location>
</feature>
<evidence type="ECO:0000256" key="1">
    <source>
        <dbReference type="SAM" id="MobiDB-lite"/>
    </source>
</evidence>